<evidence type="ECO:0000313" key="3">
    <source>
        <dbReference type="Proteomes" id="UP000001817"/>
    </source>
</evidence>
<dbReference type="AlphaFoldDB" id="Q13I62"/>
<dbReference type="KEGG" id="bxe:Bxe_C0305"/>
<reference evidence="2 3" key="1">
    <citation type="journal article" date="2006" name="Proc. Natl. Acad. Sci. U.S.A.">
        <title>Burkholderia xenovorans LB400 harbors a multi-replicon, 9.73-Mbp genome shaped for versatility.</title>
        <authorList>
            <person name="Chain P.S."/>
            <person name="Denef V.J."/>
            <person name="Konstantinidis K.T."/>
            <person name="Vergez L.M."/>
            <person name="Agullo L."/>
            <person name="Reyes V.L."/>
            <person name="Hauser L."/>
            <person name="Cordova M."/>
            <person name="Gomez L."/>
            <person name="Gonzalez M."/>
            <person name="Land M."/>
            <person name="Lao V."/>
            <person name="Larimer F."/>
            <person name="LiPuma J.J."/>
            <person name="Mahenthiralingam E."/>
            <person name="Malfatti S.A."/>
            <person name="Marx C.J."/>
            <person name="Parnell J.J."/>
            <person name="Ramette A."/>
            <person name="Richardson P."/>
            <person name="Seeger M."/>
            <person name="Smith D."/>
            <person name="Spilker T."/>
            <person name="Sul W.J."/>
            <person name="Tsoi T.V."/>
            <person name="Ulrich L.E."/>
            <person name="Zhulin I.B."/>
            <person name="Tiedje J.M."/>
        </authorList>
    </citation>
    <scope>NUCLEOTIDE SEQUENCE [LARGE SCALE GENOMIC DNA]</scope>
    <source>
        <strain evidence="2 3">LB400</strain>
    </source>
</reference>
<dbReference type="eggNOG" id="COG1052">
    <property type="taxonomic scope" value="Bacteria"/>
</dbReference>
<keyword evidence="3" id="KW-1185">Reference proteome</keyword>
<name>Q13I62_PARXL</name>
<sequence length="200" mass="21218">MGMLSSSCASVNVGVNYRAPSAKPENGLTRSDSRPKSLSVPGCSVYSTVRICAAISLSTVSEVGNRFATRRGNLAGRSPGVRNTGPLPITRRHTRQTNQRRAADTADRRSVATIVAGLLCSPLPETKLALIDVNRPGAVQYSNPMTFAASWWTSMFCASCASACHGRTLGIVGLGGAGRHVARYGMAFGIVYADRKFSHK</sequence>
<evidence type="ECO:0000313" key="2">
    <source>
        <dbReference type="EMBL" id="ABE36227.1"/>
    </source>
</evidence>
<gene>
    <name evidence="2" type="ORF">Bxe_C0305</name>
</gene>
<protein>
    <submittedName>
        <fullName evidence="2">Uncharacterized protein</fullName>
    </submittedName>
</protein>
<proteinExistence type="predicted"/>
<accession>Q13I62</accession>
<feature type="region of interest" description="Disordered" evidence="1">
    <location>
        <begin position="74"/>
        <end position="101"/>
    </location>
</feature>
<feature type="region of interest" description="Disordered" evidence="1">
    <location>
        <begin position="19"/>
        <end position="39"/>
    </location>
</feature>
<organism evidence="2 3">
    <name type="scientific">Paraburkholderia xenovorans (strain LB400)</name>
    <dbReference type="NCBI Taxonomy" id="266265"/>
    <lineage>
        <taxon>Bacteria</taxon>
        <taxon>Pseudomonadati</taxon>
        <taxon>Pseudomonadota</taxon>
        <taxon>Betaproteobacteria</taxon>
        <taxon>Burkholderiales</taxon>
        <taxon>Burkholderiaceae</taxon>
        <taxon>Paraburkholderia</taxon>
    </lineage>
</organism>
<dbReference type="InterPro" id="IPR036291">
    <property type="entry name" value="NAD(P)-bd_dom_sf"/>
</dbReference>
<dbReference type="EMBL" id="CP000272">
    <property type="protein sequence ID" value="ABE36227.1"/>
    <property type="molecule type" value="Genomic_DNA"/>
</dbReference>
<dbReference type="SUPFAM" id="SSF51735">
    <property type="entry name" value="NAD(P)-binding Rossmann-fold domains"/>
    <property type="match status" value="1"/>
</dbReference>
<evidence type="ECO:0000256" key="1">
    <source>
        <dbReference type="SAM" id="MobiDB-lite"/>
    </source>
</evidence>
<dbReference type="Proteomes" id="UP000001817">
    <property type="component" value="Chromosome 3"/>
</dbReference>
<dbReference type="STRING" id="266265.Bxe_C0305"/>
<dbReference type="Gene3D" id="3.40.50.720">
    <property type="entry name" value="NAD(P)-binding Rossmann-like Domain"/>
    <property type="match status" value="1"/>
</dbReference>